<keyword evidence="5 7" id="KW-0057">Aromatic amino acid biosynthesis</keyword>
<evidence type="ECO:0000256" key="3">
    <source>
        <dbReference type="ARBA" id="ARBA00022605"/>
    </source>
</evidence>
<gene>
    <name evidence="7 9" type="primary">aroA</name>
    <name evidence="9" type="ORF">KAK10_02800</name>
</gene>
<dbReference type="GO" id="GO:0003866">
    <property type="term" value="F:3-phosphoshikimate 1-carboxyvinyltransferase activity"/>
    <property type="evidence" value="ECO:0007669"/>
    <property type="project" value="UniProtKB-EC"/>
</dbReference>
<evidence type="ECO:0000256" key="4">
    <source>
        <dbReference type="ARBA" id="ARBA00022679"/>
    </source>
</evidence>
<dbReference type="EMBL" id="JAGMVS010000039">
    <property type="protein sequence ID" value="MCM2436861.1"/>
    <property type="molecule type" value="Genomic_DNA"/>
</dbReference>
<organism evidence="9 10">
    <name type="scientific">Periweissella beninensis</name>
    <dbReference type="NCBI Taxonomy" id="504936"/>
    <lineage>
        <taxon>Bacteria</taxon>
        <taxon>Bacillati</taxon>
        <taxon>Bacillota</taxon>
        <taxon>Bacilli</taxon>
        <taxon>Lactobacillales</taxon>
        <taxon>Lactobacillaceae</taxon>
        <taxon>Periweissella</taxon>
    </lineage>
</organism>
<evidence type="ECO:0000259" key="8">
    <source>
        <dbReference type="Pfam" id="PF00275"/>
    </source>
</evidence>
<name>A0ABT0VGS5_9LACO</name>
<feature type="binding site" evidence="7">
    <location>
        <position position="21"/>
    </location>
    <ligand>
        <name>3-phosphoshikimate</name>
        <dbReference type="ChEBI" id="CHEBI:145989"/>
    </ligand>
</feature>
<comment type="subunit">
    <text evidence="7">Monomer.</text>
</comment>
<dbReference type="PIRSF" id="PIRSF000505">
    <property type="entry name" value="EPSPS"/>
    <property type="match status" value="1"/>
</dbReference>
<comment type="caution">
    <text evidence="9">The sequence shown here is derived from an EMBL/GenBank/DDBJ whole genome shotgun (WGS) entry which is preliminary data.</text>
</comment>
<dbReference type="SUPFAM" id="SSF55205">
    <property type="entry name" value="EPT/RTPC-like"/>
    <property type="match status" value="1"/>
</dbReference>
<evidence type="ECO:0000256" key="2">
    <source>
        <dbReference type="ARBA" id="ARBA00009948"/>
    </source>
</evidence>
<feature type="binding site" evidence="7">
    <location>
        <position position="394"/>
    </location>
    <ligand>
        <name>phosphoenolpyruvate</name>
        <dbReference type="ChEBI" id="CHEBI:58702"/>
    </ligand>
</feature>
<proteinExistence type="inferred from homology"/>
<protein>
    <recommendedName>
        <fullName evidence="7">3-phosphoshikimate 1-carboxyvinyltransferase</fullName>
        <ecNumber evidence="7">2.5.1.19</ecNumber>
    </recommendedName>
    <alternativeName>
        <fullName evidence="7">5-enolpyruvylshikimate-3-phosphate synthase</fullName>
        <shortName evidence="7">EPSP synthase</shortName>
        <shortName evidence="7">EPSPS</shortName>
    </alternativeName>
</protein>
<comment type="catalytic activity">
    <reaction evidence="6">
        <text>3-phosphoshikimate + phosphoenolpyruvate = 5-O-(1-carboxyvinyl)-3-phosphoshikimate + phosphate</text>
        <dbReference type="Rhea" id="RHEA:21256"/>
        <dbReference type="ChEBI" id="CHEBI:43474"/>
        <dbReference type="ChEBI" id="CHEBI:57701"/>
        <dbReference type="ChEBI" id="CHEBI:58702"/>
        <dbReference type="ChEBI" id="CHEBI:145989"/>
        <dbReference type="EC" id="2.5.1.19"/>
    </reaction>
    <physiologicalReaction direction="left-to-right" evidence="6">
        <dbReference type="Rhea" id="RHEA:21257"/>
    </physiologicalReaction>
</comment>
<dbReference type="Pfam" id="PF00275">
    <property type="entry name" value="EPSP_synthase"/>
    <property type="match status" value="1"/>
</dbReference>
<comment type="caution">
    <text evidence="7">Lacks conserved residue(s) required for the propagation of feature annotation.</text>
</comment>
<dbReference type="PROSITE" id="PS00885">
    <property type="entry name" value="EPSP_SYNTHASE_2"/>
    <property type="match status" value="1"/>
</dbReference>
<feature type="binding site" evidence="7">
    <location>
        <position position="22"/>
    </location>
    <ligand>
        <name>3-phosphoshikimate</name>
        <dbReference type="ChEBI" id="CHEBI:145989"/>
    </ligand>
</feature>
<dbReference type="InterPro" id="IPR013792">
    <property type="entry name" value="RNA3'P_cycl/enolpyr_Trfase_a/b"/>
</dbReference>
<dbReference type="Proteomes" id="UP001057481">
    <property type="component" value="Unassembled WGS sequence"/>
</dbReference>
<keyword evidence="4 7" id="KW-0808">Transferase</keyword>
<dbReference type="HAMAP" id="MF_00210">
    <property type="entry name" value="EPSP_synth"/>
    <property type="match status" value="1"/>
</dbReference>
<comment type="subcellular location">
    <subcellularLocation>
        <location evidence="7">Cytoplasm</location>
    </subcellularLocation>
</comment>
<keyword evidence="7" id="KW-0963">Cytoplasm</keyword>
<feature type="binding site" evidence="7">
    <location>
        <position position="172"/>
    </location>
    <ligand>
        <name>phosphoenolpyruvate</name>
        <dbReference type="ChEBI" id="CHEBI:58702"/>
    </ligand>
</feature>
<feature type="binding site" evidence="7">
    <location>
        <position position="126"/>
    </location>
    <ligand>
        <name>phosphoenolpyruvate</name>
        <dbReference type="ChEBI" id="CHEBI:58702"/>
    </ligand>
</feature>
<dbReference type="RefSeq" id="WP_205143182.1">
    <property type="nucleotide sequence ID" value="NZ_JAFBDN010000004.1"/>
</dbReference>
<feature type="binding site" evidence="7">
    <location>
        <position position="345"/>
    </location>
    <ligand>
        <name>3-phosphoshikimate</name>
        <dbReference type="ChEBI" id="CHEBI:145989"/>
    </ligand>
</feature>
<dbReference type="PANTHER" id="PTHR21090">
    <property type="entry name" value="AROM/DEHYDROQUINATE SYNTHASE"/>
    <property type="match status" value="1"/>
</dbReference>
<evidence type="ECO:0000256" key="5">
    <source>
        <dbReference type="ARBA" id="ARBA00023141"/>
    </source>
</evidence>
<evidence type="ECO:0000313" key="9">
    <source>
        <dbReference type="EMBL" id="MCM2436861.1"/>
    </source>
</evidence>
<comment type="function">
    <text evidence="7">Catalyzes the transfer of the enolpyruvyl moiety of phosphoenolpyruvate (PEP) to the 5-hydroxyl of shikimate-3-phosphate (S3P) to produce enolpyruvyl shikimate-3-phosphate and inorganic phosphate.</text>
</comment>
<feature type="binding site" evidence="7">
    <location>
        <position position="349"/>
    </location>
    <ligand>
        <name>phosphoenolpyruvate</name>
        <dbReference type="ChEBI" id="CHEBI:58702"/>
    </ligand>
</feature>
<sequence length="434" mass="46060">MQEIRQNTTGLAGTIRVPSDKSISHRALILALLAKGTTTINHRLISADVTATMTAIQKLGANVIENDDHTITKVVSEGRTMLINKSQALVAFDFANSGTTTRLLTGVLAGTGIKAKITGDTSLSTRPMQRVIKPLTTFGAQIDSNNNHLPLIINTPITADKLLFELPLGSAQVKNAVLLAGLASGKAVEISDKFKTRDHTERMLPAFGGEITINDDRITLPADQNLVGTTVDVPGDISAAAFWLVAASLVDNSEVTLTSVNVNPTRAGILAVLERMGANLSFKISAIGKEPVADITVKTTKHLQATTISAQEVPSLIDELPIIVLAATQATGTTIITGASELRVKESNRIDLVTTELTKLGADITATTDGFIIKGPTKLQVNEPVTLNGHGDHRLTMMLAIAGLINKGVVTLADTDNVAVSYPTFFQDLRRLTK</sequence>
<feature type="binding site" evidence="7">
    <location>
        <position position="26"/>
    </location>
    <ligand>
        <name>3-phosphoshikimate</name>
        <dbReference type="ChEBI" id="CHEBI:145989"/>
    </ligand>
</feature>
<reference evidence="9" key="1">
    <citation type="submission" date="2021-04" db="EMBL/GenBank/DDBJ databases">
        <title>Taxonomic assessment of Weissella genus.</title>
        <authorList>
            <person name="Fanelli F."/>
            <person name="Chieffi D."/>
            <person name="Dell'Aquila A."/>
            <person name="Gyu-Sung C."/>
            <person name="Franz C.M.A.P."/>
            <person name="Fusco V."/>
        </authorList>
    </citation>
    <scope>NUCLEOTIDE SEQUENCE</scope>
    <source>
        <strain evidence="9">LMG 25373</strain>
    </source>
</reference>
<feature type="active site" description="Proton acceptor" evidence="7">
    <location>
        <position position="318"/>
    </location>
</feature>
<feature type="binding site" evidence="7">
    <location>
        <position position="21"/>
    </location>
    <ligand>
        <name>phosphoenolpyruvate</name>
        <dbReference type="ChEBI" id="CHEBI:58702"/>
    </ligand>
</feature>
<dbReference type="InterPro" id="IPR001986">
    <property type="entry name" value="Enolpyruvate_Tfrase_dom"/>
</dbReference>
<dbReference type="PANTHER" id="PTHR21090:SF5">
    <property type="entry name" value="PENTAFUNCTIONAL AROM POLYPEPTIDE"/>
    <property type="match status" value="1"/>
</dbReference>
<comment type="pathway">
    <text evidence="1 7">Metabolic intermediate biosynthesis; chorismate biosynthesis; chorismate from D-erythrose 4-phosphate and phosphoenolpyruvate: step 6/7.</text>
</comment>
<feature type="domain" description="Enolpyruvate transferase" evidence="8">
    <location>
        <begin position="8"/>
        <end position="429"/>
    </location>
</feature>
<keyword evidence="3 7" id="KW-0028">Amino-acid biosynthesis</keyword>
<comment type="similarity">
    <text evidence="2 7">Belongs to the EPSP synthase family.</text>
</comment>
<evidence type="ECO:0000313" key="10">
    <source>
        <dbReference type="Proteomes" id="UP001057481"/>
    </source>
</evidence>
<feature type="binding site" evidence="7">
    <location>
        <position position="98"/>
    </location>
    <ligand>
        <name>phosphoenolpyruvate</name>
        <dbReference type="ChEBI" id="CHEBI:58702"/>
    </ligand>
</feature>
<evidence type="ECO:0000256" key="1">
    <source>
        <dbReference type="ARBA" id="ARBA00004811"/>
    </source>
</evidence>
<feature type="binding site" evidence="7">
    <location>
        <position position="172"/>
    </location>
    <ligand>
        <name>3-phosphoshikimate</name>
        <dbReference type="ChEBI" id="CHEBI:145989"/>
    </ligand>
</feature>
<evidence type="ECO:0000256" key="7">
    <source>
        <dbReference type="HAMAP-Rule" id="MF_00210"/>
    </source>
</evidence>
<keyword evidence="10" id="KW-1185">Reference proteome</keyword>
<dbReference type="InterPro" id="IPR036968">
    <property type="entry name" value="Enolpyruvate_Tfrase_sf"/>
</dbReference>
<dbReference type="Gene3D" id="3.65.10.10">
    <property type="entry name" value="Enolpyruvate transferase domain"/>
    <property type="match status" value="2"/>
</dbReference>
<feature type="binding site" evidence="7">
    <location>
        <position position="318"/>
    </location>
    <ligand>
        <name>3-phosphoshikimate</name>
        <dbReference type="ChEBI" id="CHEBI:145989"/>
    </ligand>
</feature>
<dbReference type="CDD" id="cd01556">
    <property type="entry name" value="EPSP_synthase"/>
    <property type="match status" value="1"/>
</dbReference>
<dbReference type="NCBIfam" id="TIGR01356">
    <property type="entry name" value="aroA"/>
    <property type="match status" value="1"/>
</dbReference>
<feature type="binding site" evidence="7">
    <location>
        <position position="170"/>
    </location>
    <ligand>
        <name>3-phosphoshikimate</name>
        <dbReference type="ChEBI" id="CHEBI:145989"/>
    </ligand>
</feature>
<dbReference type="InterPro" id="IPR023193">
    <property type="entry name" value="EPSP_synthase_CS"/>
</dbReference>
<dbReference type="InterPro" id="IPR006264">
    <property type="entry name" value="EPSP_synthase"/>
</dbReference>
<dbReference type="EC" id="2.5.1.19" evidence="7"/>
<accession>A0ABT0VGS5</accession>
<dbReference type="PROSITE" id="PS00104">
    <property type="entry name" value="EPSP_SYNTHASE_1"/>
    <property type="match status" value="1"/>
</dbReference>
<evidence type="ECO:0000256" key="6">
    <source>
        <dbReference type="ARBA" id="ARBA00044633"/>
    </source>
</evidence>